<evidence type="ECO:0000313" key="1">
    <source>
        <dbReference type="EMBL" id="TDL24462.1"/>
    </source>
</evidence>
<gene>
    <name evidence="1" type="ORF">BD410DRAFT_785935</name>
</gene>
<dbReference type="AlphaFoldDB" id="A0A4Y7QBM0"/>
<evidence type="ECO:0000313" key="2">
    <source>
        <dbReference type="Proteomes" id="UP000294933"/>
    </source>
</evidence>
<dbReference type="VEuPathDB" id="FungiDB:BD410DRAFT_785935"/>
<reference evidence="1 2" key="1">
    <citation type="submission" date="2018-06" db="EMBL/GenBank/DDBJ databases">
        <title>A transcriptomic atlas of mushroom development highlights an independent origin of complex multicellularity.</title>
        <authorList>
            <consortium name="DOE Joint Genome Institute"/>
            <person name="Krizsan K."/>
            <person name="Almasi E."/>
            <person name="Merenyi Z."/>
            <person name="Sahu N."/>
            <person name="Viragh M."/>
            <person name="Koszo T."/>
            <person name="Mondo S."/>
            <person name="Kiss B."/>
            <person name="Balint B."/>
            <person name="Kues U."/>
            <person name="Barry K."/>
            <person name="Hegedus J.C."/>
            <person name="Henrissat B."/>
            <person name="Johnson J."/>
            <person name="Lipzen A."/>
            <person name="Ohm R."/>
            <person name="Nagy I."/>
            <person name="Pangilinan J."/>
            <person name="Yan J."/>
            <person name="Xiong Y."/>
            <person name="Grigoriev I.V."/>
            <person name="Hibbett D.S."/>
            <person name="Nagy L.G."/>
        </authorList>
    </citation>
    <scope>NUCLEOTIDE SEQUENCE [LARGE SCALE GENOMIC DNA]</scope>
    <source>
        <strain evidence="1 2">SZMC22713</strain>
    </source>
</reference>
<proteinExistence type="predicted"/>
<sequence>MDHSPCRQFGVYGILPLVVTYRANSCRKNRKMGAGPNQRLLNHFSDYGPISGRIYTISPRICLHNHRYGSVIIDIDQNPIFDFSDIRQLVDRCHGRGRDCSMVKFEIMKLGVGYCVKACSQRRVKRDHEGNAPQGYALLRSALVSTKRLMLYPKDNQPDRRCIPRFSTLLNKHMTENSTDYE</sequence>
<protein>
    <submittedName>
        <fullName evidence="1">Uncharacterized protein</fullName>
    </submittedName>
</protein>
<accession>A0A4Y7QBM0</accession>
<organism evidence="1 2">
    <name type="scientific">Rickenella mellea</name>
    <dbReference type="NCBI Taxonomy" id="50990"/>
    <lineage>
        <taxon>Eukaryota</taxon>
        <taxon>Fungi</taxon>
        <taxon>Dikarya</taxon>
        <taxon>Basidiomycota</taxon>
        <taxon>Agaricomycotina</taxon>
        <taxon>Agaricomycetes</taxon>
        <taxon>Hymenochaetales</taxon>
        <taxon>Rickenellaceae</taxon>
        <taxon>Rickenella</taxon>
    </lineage>
</organism>
<dbReference type="Proteomes" id="UP000294933">
    <property type="component" value="Unassembled WGS sequence"/>
</dbReference>
<name>A0A4Y7QBM0_9AGAM</name>
<dbReference type="EMBL" id="ML170166">
    <property type="protein sequence ID" value="TDL24462.1"/>
    <property type="molecule type" value="Genomic_DNA"/>
</dbReference>
<keyword evidence="2" id="KW-1185">Reference proteome</keyword>